<dbReference type="RefSeq" id="WP_190601495.1">
    <property type="nucleotide sequence ID" value="NZ_CP021056.1"/>
</dbReference>
<dbReference type="KEGG" id="rsin:B6N60_03364"/>
<dbReference type="EMBL" id="CP021056">
    <property type="protein sequence ID" value="QXE24657.1"/>
    <property type="molecule type" value="Genomic_DNA"/>
</dbReference>
<dbReference type="NCBIfam" id="NF047703">
    <property type="entry name" value="slr1658_superfam"/>
    <property type="match status" value="1"/>
</dbReference>
<gene>
    <name evidence="1" type="ORF">B6N60_03364</name>
</gene>
<accession>A0A975Y5W7</accession>
<organism evidence="1 2">
    <name type="scientific">Richelia sinica FACHB-800</name>
    <dbReference type="NCBI Taxonomy" id="1357546"/>
    <lineage>
        <taxon>Bacteria</taxon>
        <taxon>Bacillati</taxon>
        <taxon>Cyanobacteriota</taxon>
        <taxon>Cyanophyceae</taxon>
        <taxon>Nostocales</taxon>
        <taxon>Nostocaceae</taxon>
        <taxon>Richelia</taxon>
    </lineage>
</organism>
<evidence type="ECO:0000313" key="1">
    <source>
        <dbReference type="EMBL" id="QXE24657.1"/>
    </source>
</evidence>
<protein>
    <recommendedName>
        <fullName evidence="3">ATP-binding protein</fullName>
    </recommendedName>
</protein>
<keyword evidence="2" id="KW-1185">Reference proteome</keyword>
<proteinExistence type="predicted"/>
<sequence length="191" mass="21812">MAQIFGNFINDLPVSDEYLVISFSPNSVARNHRWINYGLSADFLGDYFANFFPGEEIPNSYINRQDTVKASISYVANELLENAMKFSDTSANVPVNISLHLYENQLFILVSNVSEKSVVHTYQLFIEKIINLPIQDLYIQQLESTASNSQVSHMGLLTLIHDYEVDFGWKFEPLAAEKQFIKVNVMANLKF</sequence>
<reference evidence="1" key="1">
    <citation type="submission" date="2017-04" db="EMBL/GenBank/DDBJ databases">
        <title>Genome deletions in a multicellular cyanobacterial endosymbiont for morphological adaptation in marine diatoms.</title>
        <authorList>
            <person name="Wang Y."/>
            <person name="Gao H."/>
            <person name="Li R."/>
            <person name="Xu X."/>
        </authorList>
    </citation>
    <scope>NUCLEOTIDE SEQUENCE</scope>
    <source>
        <strain evidence="1">FACHB 800</strain>
    </source>
</reference>
<dbReference type="AlphaFoldDB" id="A0A975Y5W7"/>
<evidence type="ECO:0008006" key="3">
    <source>
        <dbReference type="Google" id="ProtNLM"/>
    </source>
</evidence>
<dbReference type="Proteomes" id="UP000683511">
    <property type="component" value="Chromosome"/>
</dbReference>
<evidence type="ECO:0000313" key="2">
    <source>
        <dbReference type="Proteomes" id="UP000683511"/>
    </source>
</evidence>
<dbReference type="InterPro" id="IPR058084">
    <property type="entry name" value="Slr1658-like"/>
</dbReference>
<name>A0A975Y5W7_9NOST</name>